<protein>
    <submittedName>
        <fullName evidence="1">Uncharacterized protein</fullName>
    </submittedName>
</protein>
<dbReference type="GeneID" id="54477655"/>
<evidence type="ECO:0000313" key="2">
    <source>
        <dbReference type="Proteomes" id="UP000799767"/>
    </source>
</evidence>
<keyword evidence="2" id="KW-1185">Reference proteome</keyword>
<dbReference type="AlphaFoldDB" id="A0A6A6Q5B9"/>
<dbReference type="RefSeq" id="XP_033593402.1">
    <property type="nucleotide sequence ID" value="XM_033736653.1"/>
</dbReference>
<name>A0A6A6Q5B9_9PEZI</name>
<proteinExistence type="predicted"/>
<organism evidence="1 2">
    <name type="scientific">Neohortaea acidophila</name>
    <dbReference type="NCBI Taxonomy" id="245834"/>
    <lineage>
        <taxon>Eukaryota</taxon>
        <taxon>Fungi</taxon>
        <taxon>Dikarya</taxon>
        <taxon>Ascomycota</taxon>
        <taxon>Pezizomycotina</taxon>
        <taxon>Dothideomycetes</taxon>
        <taxon>Dothideomycetidae</taxon>
        <taxon>Mycosphaerellales</taxon>
        <taxon>Teratosphaeriaceae</taxon>
        <taxon>Neohortaea</taxon>
    </lineage>
</organism>
<reference evidence="1" key="1">
    <citation type="journal article" date="2020" name="Stud. Mycol.">
        <title>101 Dothideomycetes genomes: a test case for predicting lifestyles and emergence of pathogens.</title>
        <authorList>
            <person name="Haridas S."/>
            <person name="Albert R."/>
            <person name="Binder M."/>
            <person name="Bloem J."/>
            <person name="Labutti K."/>
            <person name="Salamov A."/>
            <person name="Andreopoulos B."/>
            <person name="Baker S."/>
            <person name="Barry K."/>
            <person name="Bills G."/>
            <person name="Bluhm B."/>
            <person name="Cannon C."/>
            <person name="Castanera R."/>
            <person name="Culley D."/>
            <person name="Daum C."/>
            <person name="Ezra D."/>
            <person name="Gonzalez J."/>
            <person name="Henrissat B."/>
            <person name="Kuo A."/>
            <person name="Liang C."/>
            <person name="Lipzen A."/>
            <person name="Lutzoni F."/>
            <person name="Magnuson J."/>
            <person name="Mondo S."/>
            <person name="Nolan M."/>
            <person name="Ohm R."/>
            <person name="Pangilinan J."/>
            <person name="Park H.-J."/>
            <person name="Ramirez L."/>
            <person name="Alfaro M."/>
            <person name="Sun H."/>
            <person name="Tritt A."/>
            <person name="Yoshinaga Y."/>
            <person name="Zwiers L.-H."/>
            <person name="Turgeon B."/>
            <person name="Goodwin S."/>
            <person name="Spatafora J."/>
            <person name="Crous P."/>
            <person name="Grigoriev I."/>
        </authorList>
    </citation>
    <scope>NUCLEOTIDE SEQUENCE</scope>
    <source>
        <strain evidence="1">CBS 113389</strain>
    </source>
</reference>
<evidence type="ECO:0000313" key="1">
    <source>
        <dbReference type="EMBL" id="KAF2486833.1"/>
    </source>
</evidence>
<sequence>MATLPSLLSQYEILETLTTHIWASDLEALAFTCREMHTYIRGSAKVHAHLRKATLACNGVSGRAWKEEWLADPGRMFETRGRVLVERLRVSYQSSWRWFASDQEKKAVMRRCREVLLDEMKCTGETEGAEGSRPCVVCQEPVCENCRFRSAIYAVTTTPRGTTISPSFAGDYKQKLAARWDEFCRACVDFTIKARPDGKKEKLPKCSCSVLEEGEPWMCAPCYGKQRAARLSVAPTWCEELVPTTKGCFGLKRCLLKCRWCLGY</sequence>
<dbReference type="Proteomes" id="UP000799767">
    <property type="component" value="Unassembled WGS sequence"/>
</dbReference>
<dbReference type="EMBL" id="MU001632">
    <property type="protein sequence ID" value="KAF2486833.1"/>
    <property type="molecule type" value="Genomic_DNA"/>
</dbReference>
<accession>A0A6A6Q5B9</accession>
<gene>
    <name evidence="1" type="ORF">BDY17DRAFT_321594</name>
</gene>